<proteinExistence type="predicted"/>
<sequence>MDSSFLFKEGQA</sequence>
<protein>
    <submittedName>
        <fullName evidence="1">Uncharacterized protein</fullName>
    </submittedName>
</protein>
<organism evidence="1">
    <name type="scientific">Arundo donax</name>
    <name type="common">Giant reed</name>
    <name type="synonym">Donax arundinaceus</name>
    <dbReference type="NCBI Taxonomy" id="35708"/>
    <lineage>
        <taxon>Eukaryota</taxon>
        <taxon>Viridiplantae</taxon>
        <taxon>Streptophyta</taxon>
        <taxon>Embryophyta</taxon>
        <taxon>Tracheophyta</taxon>
        <taxon>Spermatophyta</taxon>
        <taxon>Magnoliopsida</taxon>
        <taxon>Liliopsida</taxon>
        <taxon>Poales</taxon>
        <taxon>Poaceae</taxon>
        <taxon>PACMAD clade</taxon>
        <taxon>Arundinoideae</taxon>
        <taxon>Arundineae</taxon>
        <taxon>Arundo</taxon>
    </lineage>
</organism>
<reference evidence="1" key="2">
    <citation type="journal article" date="2015" name="Data Brief">
        <title>Shoot transcriptome of the giant reed, Arundo donax.</title>
        <authorList>
            <person name="Barrero R.A."/>
            <person name="Guerrero F.D."/>
            <person name="Moolhuijzen P."/>
            <person name="Goolsby J.A."/>
            <person name="Tidwell J."/>
            <person name="Bellgard S.E."/>
            <person name="Bellgard M.I."/>
        </authorList>
    </citation>
    <scope>NUCLEOTIDE SEQUENCE</scope>
    <source>
        <tissue evidence="1">Shoot tissue taken approximately 20 cm above the soil surface</tissue>
    </source>
</reference>
<evidence type="ECO:0000313" key="1">
    <source>
        <dbReference type="EMBL" id="JAD39538.1"/>
    </source>
</evidence>
<dbReference type="EMBL" id="GBRH01258357">
    <property type="protein sequence ID" value="JAD39538.1"/>
    <property type="molecule type" value="Transcribed_RNA"/>
</dbReference>
<name>A0A0A8ZPB0_ARUDO</name>
<accession>A0A0A8ZPB0</accession>
<reference evidence="1" key="1">
    <citation type="submission" date="2014-09" db="EMBL/GenBank/DDBJ databases">
        <authorList>
            <person name="Magalhaes I.L.F."/>
            <person name="Oliveira U."/>
            <person name="Santos F.R."/>
            <person name="Vidigal T.H.D.A."/>
            <person name="Brescovit A.D."/>
            <person name="Santos A.J."/>
        </authorList>
    </citation>
    <scope>NUCLEOTIDE SEQUENCE</scope>
    <source>
        <tissue evidence="1">Shoot tissue taken approximately 20 cm above the soil surface</tissue>
    </source>
</reference>